<dbReference type="AlphaFoldDB" id="A0A024TA38"/>
<name>A0A024TA38_9STRA</name>
<proteinExistence type="predicted"/>
<organism evidence="1">
    <name type="scientific">Aphanomyces invadans</name>
    <dbReference type="NCBI Taxonomy" id="157072"/>
    <lineage>
        <taxon>Eukaryota</taxon>
        <taxon>Sar</taxon>
        <taxon>Stramenopiles</taxon>
        <taxon>Oomycota</taxon>
        <taxon>Saprolegniomycetes</taxon>
        <taxon>Saprolegniales</taxon>
        <taxon>Verrucalvaceae</taxon>
        <taxon>Aphanomyces</taxon>
    </lineage>
</organism>
<dbReference type="OrthoDB" id="299997at2759"/>
<protein>
    <submittedName>
        <fullName evidence="1">Uncharacterized protein</fullName>
    </submittedName>
</protein>
<gene>
    <name evidence="1" type="ORF">H310_14755</name>
</gene>
<dbReference type="GeneID" id="20091805"/>
<dbReference type="VEuPathDB" id="FungiDB:H310_14755"/>
<evidence type="ECO:0000313" key="1">
    <source>
        <dbReference type="EMBL" id="ETV90476.1"/>
    </source>
</evidence>
<accession>A0A024TA38</accession>
<dbReference type="EMBL" id="KI914035">
    <property type="protein sequence ID" value="ETV90476.1"/>
    <property type="molecule type" value="Genomic_DNA"/>
</dbReference>
<reference evidence="1" key="1">
    <citation type="submission" date="2013-12" db="EMBL/GenBank/DDBJ databases">
        <title>The Genome Sequence of Aphanomyces invadans NJM9701.</title>
        <authorList>
            <consortium name="The Broad Institute Genomics Platform"/>
            <person name="Russ C."/>
            <person name="Tyler B."/>
            <person name="van West P."/>
            <person name="Dieguez-Uribeondo J."/>
            <person name="Young S.K."/>
            <person name="Zeng Q."/>
            <person name="Gargeya S."/>
            <person name="Fitzgerald M."/>
            <person name="Abouelleil A."/>
            <person name="Alvarado L."/>
            <person name="Chapman S.B."/>
            <person name="Gainer-Dewar J."/>
            <person name="Goldberg J."/>
            <person name="Griggs A."/>
            <person name="Gujja S."/>
            <person name="Hansen M."/>
            <person name="Howarth C."/>
            <person name="Imamovic A."/>
            <person name="Ireland A."/>
            <person name="Larimer J."/>
            <person name="McCowan C."/>
            <person name="Murphy C."/>
            <person name="Pearson M."/>
            <person name="Poon T.W."/>
            <person name="Priest M."/>
            <person name="Roberts A."/>
            <person name="Saif S."/>
            <person name="Shea T."/>
            <person name="Sykes S."/>
            <person name="Wortman J."/>
            <person name="Nusbaum C."/>
            <person name="Birren B."/>
        </authorList>
    </citation>
    <scope>NUCLEOTIDE SEQUENCE [LARGE SCALE GENOMIC DNA]</scope>
    <source>
        <strain evidence="1">NJM9701</strain>
    </source>
</reference>
<dbReference type="RefSeq" id="XP_008880904.1">
    <property type="nucleotide sequence ID" value="XM_008882682.1"/>
</dbReference>
<sequence>MKAQGKARLAKRVQLVAAPASAEVSWLKGIASPGALIVFVKTKRSVTDKVHVKIDMSDTFAEESRDGQVEMQLPALQPSENMDVVEFRLRYVNVLQSMIEKASSIVTIGRPSATTYGNDTILRITAVEAIESAQAQATLRNLDESKRFLLSAINVMYRGMANLRLDAKETTSILLADLEECMTNLSSKAVSRGHGRMAQMLQMHWMQSPNYITVDEAELSVGECAVCGGNHLGAPQQQAASAPGGYMRIGNSMQMQMMQKAFKVTKE</sequence>